<gene>
    <name evidence="3" type="ORF">BJ878DRAFT_211143</name>
</gene>
<accession>A0A9P7YXX8</accession>
<proteinExistence type="predicted"/>
<feature type="region of interest" description="Disordered" evidence="1">
    <location>
        <begin position="41"/>
        <end position="269"/>
    </location>
</feature>
<name>A0A9P7YXX8_9HELO</name>
<feature type="region of interest" description="Disordered" evidence="1">
    <location>
        <begin position="1"/>
        <end position="24"/>
    </location>
</feature>
<feature type="region of interest" description="Disordered" evidence="1">
    <location>
        <begin position="304"/>
        <end position="376"/>
    </location>
</feature>
<feature type="compositionally biased region" description="Polar residues" evidence="1">
    <location>
        <begin position="254"/>
        <end position="265"/>
    </location>
</feature>
<reference evidence="3" key="1">
    <citation type="journal article" date="2021" name="IMA Fungus">
        <title>Genomic characterization of three marine fungi, including Emericellopsis atlantica sp. nov. with signatures of a generalist lifestyle and marine biomass degradation.</title>
        <authorList>
            <person name="Hagestad O.C."/>
            <person name="Hou L."/>
            <person name="Andersen J.H."/>
            <person name="Hansen E.H."/>
            <person name="Altermark B."/>
            <person name="Li C."/>
            <person name="Kuhnert E."/>
            <person name="Cox R.J."/>
            <person name="Crous P.W."/>
            <person name="Spatafora J.W."/>
            <person name="Lail K."/>
            <person name="Amirebrahimi M."/>
            <person name="Lipzen A."/>
            <person name="Pangilinan J."/>
            <person name="Andreopoulos W."/>
            <person name="Hayes R.D."/>
            <person name="Ng V."/>
            <person name="Grigoriev I.V."/>
            <person name="Jackson S.A."/>
            <person name="Sutton T.D.S."/>
            <person name="Dobson A.D.W."/>
            <person name="Rama T."/>
        </authorList>
    </citation>
    <scope>NUCLEOTIDE SEQUENCE</scope>
    <source>
        <strain evidence="3">TRa3180A</strain>
    </source>
</reference>
<dbReference type="OrthoDB" id="5377952at2759"/>
<dbReference type="AlphaFoldDB" id="A0A9P7YXX8"/>
<feature type="compositionally biased region" description="Polar residues" evidence="1">
    <location>
        <begin position="132"/>
        <end position="159"/>
    </location>
</feature>
<dbReference type="Proteomes" id="UP000887226">
    <property type="component" value="Unassembled WGS sequence"/>
</dbReference>
<dbReference type="EMBL" id="MU254158">
    <property type="protein sequence ID" value="KAG9241776.1"/>
    <property type="molecule type" value="Genomic_DNA"/>
</dbReference>
<feature type="compositionally biased region" description="Low complexity" evidence="1">
    <location>
        <begin position="347"/>
        <end position="359"/>
    </location>
</feature>
<dbReference type="InterPro" id="IPR048743">
    <property type="entry name" value="AME1"/>
</dbReference>
<evidence type="ECO:0000259" key="2">
    <source>
        <dbReference type="Pfam" id="PF20994"/>
    </source>
</evidence>
<dbReference type="Pfam" id="PF20994">
    <property type="entry name" value="CENPU"/>
    <property type="match status" value="1"/>
</dbReference>
<keyword evidence="4" id="KW-1185">Reference proteome</keyword>
<sequence>MDTNMAETREERMQQRLRGAQRRQVEDVDFGLSFPVLSAPPIQQSIVPQDPPRTELPPQPSGRTSGALRGRSQSKSTPAGENTRQTTNDANTSAKRQKLSTEEPPAPSSFGSARSSLPRPDIYALPGEEFDQNGSPELSTEIANDTASKTNVEINSLDLNSPPAIILSPPTNEGPEERNEDALTGDRHPDISLEEAIQLDLRLEEDSLVDGSAEQTVEPTQPSVQRGKRKRDNLAREKEPLTKKRQRTSRGSERTSAVQETNSEALSEPVRHCWRRSSQINSRIVDEETIHDISVEKAEQIDHKQAALVPSRTQNRRRSRDAGSSVIVSNTIPRKSVKHYQSPDPAPQQAQKAPKPVQKSSSKPDKRASKQNTRLGIPIPVTVHRINERLYYDDDETNAEILNLDIPHIRRGGVNAVDVLAQICEETVSSGLDTLHELISNTHDSAVRREYNTKMRALEAFSKALQTRLIEHTINLDNTFALEKRVRGEQRKKVALREEILRVRGEREQLALRMDEVRIKHESEATDSHKRDALNITIHDIEMAIERGKAHAKNPRRQVHVKGTELLVKRVAGEVSHNSDSGGFLKQIKEFNAFMERAALSLETRAK</sequence>
<comment type="caution">
    <text evidence="3">The sequence shown here is derived from an EMBL/GenBank/DDBJ whole genome shotgun (WGS) entry which is preliminary data.</text>
</comment>
<organism evidence="3 4">
    <name type="scientific">Calycina marina</name>
    <dbReference type="NCBI Taxonomy" id="1763456"/>
    <lineage>
        <taxon>Eukaryota</taxon>
        <taxon>Fungi</taxon>
        <taxon>Dikarya</taxon>
        <taxon>Ascomycota</taxon>
        <taxon>Pezizomycotina</taxon>
        <taxon>Leotiomycetes</taxon>
        <taxon>Helotiales</taxon>
        <taxon>Pezizellaceae</taxon>
        <taxon>Calycina</taxon>
    </lineage>
</organism>
<feature type="compositionally biased region" description="Basic and acidic residues" evidence="1">
    <location>
        <begin position="232"/>
        <end position="242"/>
    </location>
</feature>
<feature type="compositionally biased region" description="Basic and acidic residues" evidence="1">
    <location>
        <begin position="175"/>
        <end position="191"/>
    </location>
</feature>
<feature type="compositionally biased region" description="Polar residues" evidence="1">
    <location>
        <begin position="71"/>
        <end position="94"/>
    </location>
</feature>
<evidence type="ECO:0000313" key="3">
    <source>
        <dbReference type="EMBL" id="KAG9241776.1"/>
    </source>
</evidence>
<feature type="compositionally biased region" description="Pro residues" evidence="1">
    <location>
        <begin position="49"/>
        <end position="60"/>
    </location>
</feature>
<evidence type="ECO:0000256" key="1">
    <source>
        <dbReference type="SAM" id="MobiDB-lite"/>
    </source>
</evidence>
<protein>
    <recommendedName>
        <fullName evidence="2">Inner kinetochore subunit AME1 domain-containing protein</fullName>
    </recommendedName>
</protein>
<evidence type="ECO:0000313" key="4">
    <source>
        <dbReference type="Proteomes" id="UP000887226"/>
    </source>
</evidence>
<feature type="compositionally biased region" description="Polar residues" evidence="1">
    <location>
        <begin position="213"/>
        <end position="224"/>
    </location>
</feature>
<feature type="domain" description="Inner kinetochore subunit AME1" evidence="2">
    <location>
        <begin position="412"/>
        <end position="597"/>
    </location>
</feature>